<dbReference type="GO" id="GO:0006352">
    <property type="term" value="P:DNA-templated transcription initiation"/>
    <property type="evidence" value="ECO:0007669"/>
    <property type="project" value="InterPro"/>
</dbReference>
<dbReference type="Proteomes" id="UP000281028">
    <property type="component" value="Unassembled WGS sequence"/>
</dbReference>
<evidence type="ECO:0000256" key="2">
    <source>
        <dbReference type="ARBA" id="ARBA00023082"/>
    </source>
</evidence>
<dbReference type="OrthoDB" id="1116697at2"/>
<evidence type="ECO:0000256" key="1">
    <source>
        <dbReference type="ARBA" id="ARBA00023015"/>
    </source>
</evidence>
<dbReference type="EMBL" id="RIAR02000001">
    <property type="protein sequence ID" value="NSL88794.1"/>
    <property type="molecule type" value="Genomic_DNA"/>
</dbReference>
<evidence type="ECO:0000313" key="5">
    <source>
        <dbReference type="EMBL" id="NSL88794.1"/>
    </source>
</evidence>
<dbReference type="PANTHER" id="PTHR43133:SF46">
    <property type="entry name" value="RNA POLYMERASE SIGMA-70 FACTOR ECF SUBFAMILY"/>
    <property type="match status" value="1"/>
</dbReference>
<dbReference type="SUPFAM" id="SSF88946">
    <property type="entry name" value="Sigma2 domain of RNA polymerase sigma factors"/>
    <property type="match status" value="1"/>
</dbReference>
<comment type="caution">
    <text evidence="5">The sequence shown here is derived from an EMBL/GenBank/DDBJ whole genome shotgun (WGS) entry which is preliminary data.</text>
</comment>
<accession>A0A3S1JF05</accession>
<dbReference type="NCBIfam" id="TIGR02937">
    <property type="entry name" value="sigma70-ECF"/>
    <property type="match status" value="1"/>
</dbReference>
<dbReference type="GO" id="GO:0016987">
    <property type="term" value="F:sigma factor activity"/>
    <property type="evidence" value="ECO:0007669"/>
    <property type="project" value="UniProtKB-KW"/>
</dbReference>
<organism evidence="5 6">
    <name type="scientific">Chitinophaga solisilvae</name>
    <dbReference type="NCBI Taxonomy" id="1233460"/>
    <lineage>
        <taxon>Bacteria</taxon>
        <taxon>Pseudomonadati</taxon>
        <taxon>Bacteroidota</taxon>
        <taxon>Chitinophagia</taxon>
        <taxon>Chitinophagales</taxon>
        <taxon>Chitinophagaceae</taxon>
        <taxon>Chitinophaga</taxon>
    </lineage>
</organism>
<dbReference type="Gene3D" id="1.10.1740.10">
    <property type="match status" value="1"/>
</dbReference>
<proteinExistence type="predicted"/>
<name>A0A3S1JF05_9BACT</name>
<evidence type="ECO:0000259" key="4">
    <source>
        <dbReference type="Pfam" id="PF04542"/>
    </source>
</evidence>
<protein>
    <submittedName>
        <fullName evidence="5">Sigma-70 family RNA polymerase sigma factor</fullName>
    </submittedName>
</protein>
<evidence type="ECO:0000256" key="3">
    <source>
        <dbReference type="ARBA" id="ARBA00023163"/>
    </source>
</evidence>
<dbReference type="InterPro" id="IPR039425">
    <property type="entry name" value="RNA_pol_sigma-70-like"/>
</dbReference>
<dbReference type="Pfam" id="PF04542">
    <property type="entry name" value="Sigma70_r2"/>
    <property type="match status" value="1"/>
</dbReference>
<reference evidence="5" key="1">
    <citation type="submission" date="2020-05" db="EMBL/GenBank/DDBJ databases">
        <title>Chitinophaga laudate sp. nov., isolated from a tropical peat swamp.</title>
        <authorList>
            <person name="Goh C.B.S."/>
            <person name="Lee M.S."/>
            <person name="Parimannan S."/>
            <person name="Pasbakhsh P."/>
            <person name="Yule C.M."/>
            <person name="Rajandas H."/>
            <person name="Loke S."/>
            <person name="Croft L."/>
            <person name="Tan J.B.L."/>
        </authorList>
    </citation>
    <scope>NUCLEOTIDE SEQUENCE</scope>
    <source>
        <strain evidence="5">Mgbs1</strain>
    </source>
</reference>
<dbReference type="InterPro" id="IPR013325">
    <property type="entry name" value="RNA_pol_sigma_r2"/>
</dbReference>
<dbReference type="PANTHER" id="PTHR43133">
    <property type="entry name" value="RNA POLYMERASE ECF-TYPE SIGMA FACTO"/>
    <property type="match status" value="1"/>
</dbReference>
<dbReference type="InterPro" id="IPR007627">
    <property type="entry name" value="RNA_pol_sigma70_r2"/>
</dbReference>
<dbReference type="InterPro" id="IPR014284">
    <property type="entry name" value="RNA_pol_sigma-70_dom"/>
</dbReference>
<keyword evidence="2" id="KW-0731">Sigma factor</keyword>
<dbReference type="AlphaFoldDB" id="A0A3S1JF05"/>
<feature type="domain" description="RNA polymerase sigma-70 region 2" evidence="4">
    <location>
        <begin position="27"/>
        <end position="88"/>
    </location>
</feature>
<keyword evidence="3" id="KW-0804">Transcription</keyword>
<sequence>MTESLLTEKLKQNDPAAYSYVYDTCFPAISAWIQQNSGTREDAADIFQEAMIVLVTKLQQPDFTLTAAVKTYLFSVARNTWLKQLRDTPRIVTADIPETAYITEPDIRNYSLLLRRWLQRITGHCQRILKALFFYRVPVQTLMQQMGWKNKHTSDNQKYKCLQQLRKASRQDPG</sequence>
<evidence type="ECO:0000313" key="6">
    <source>
        <dbReference type="Proteomes" id="UP000281028"/>
    </source>
</evidence>
<keyword evidence="6" id="KW-1185">Reference proteome</keyword>
<gene>
    <name evidence="5" type="ORF">ECE50_018270</name>
</gene>
<keyword evidence="1" id="KW-0805">Transcription regulation</keyword>